<name>A0A2P2QR42_RHIMU</name>
<dbReference type="EMBL" id="GGEC01088934">
    <property type="protein sequence ID" value="MBX69418.1"/>
    <property type="molecule type" value="Transcribed_RNA"/>
</dbReference>
<reference evidence="2" key="1">
    <citation type="submission" date="2018-02" db="EMBL/GenBank/DDBJ databases">
        <title>Rhizophora mucronata_Transcriptome.</title>
        <authorList>
            <person name="Meera S.P."/>
            <person name="Sreeshan A."/>
            <person name="Augustine A."/>
        </authorList>
    </citation>
    <scope>NUCLEOTIDE SEQUENCE</scope>
    <source>
        <tissue evidence="2">Leaf</tissue>
    </source>
</reference>
<evidence type="ECO:0000256" key="1">
    <source>
        <dbReference type="SAM" id="MobiDB-lite"/>
    </source>
</evidence>
<organism evidence="2">
    <name type="scientific">Rhizophora mucronata</name>
    <name type="common">Asiatic mangrove</name>
    <dbReference type="NCBI Taxonomy" id="61149"/>
    <lineage>
        <taxon>Eukaryota</taxon>
        <taxon>Viridiplantae</taxon>
        <taxon>Streptophyta</taxon>
        <taxon>Embryophyta</taxon>
        <taxon>Tracheophyta</taxon>
        <taxon>Spermatophyta</taxon>
        <taxon>Magnoliopsida</taxon>
        <taxon>eudicotyledons</taxon>
        <taxon>Gunneridae</taxon>
        <taxon>Pentapetalae</taxon>
        <taxon>rosids</taxon>
        <taxon>fabids</taxon>
        <taxon>Malpighiales</taxon>
        <taxon>Rhizophoraceae</taxon>
        <taxon>Rhizophora</taxon>
    </lineage>
</organism>
<evidence type="ECO:0008006" key="3">
    <source>
        <dbReference type="Google" id="ProtNLM"/>
    </source>
</evidence>
<protein>
    <recommendedName>
        <fullName evidence="3">Auxin-responsive protein</fullName>
    </recommendedName>
</protein>
<accession>A0A2P2QR42</accession>
<evidence type="ECO:0000313" key="2">
    <source>
        <dbReference type="EMBL" id="MBX69418.1"/>
    </source>
</evidence>
<proteinExistence type="predicted"/>
<dbReference type="Gene3D" id="3.10.20.90">
    <property type="entry name" value="Phosphatidylinositol 3-kinase Catalytic Subunit, Chain A, domain 1"/>
    <property type="match status" value="1"/>
</dbReference>
<feature type="region of interest" description="Disordered" evidence="1">
    <location>
        <begin position="29"/>
        <end position="57"/>
    </location>
</feature>
<dbReference type="AlphaFoldDB" id="A0A2P2QR42"/>
<feature type="compositionally biased region" description="Polar residues" evidence="1">
    <location>
        <begin position="47"/>
        <end position="57"/>
    </location>
</feature>
<sequence>MMLVGDDPWDEFCDMVRRIFICSSQKVKNMSPGTEFPAPSAEGEGTLISSETAEIDG</sequence>